<dbReference type="STRING" id="436010.A0A167W4L9"/>
<dbReference type="OrthoDB" id="6133115at2759"/>
<organism evidence="2 3">
    <name type="scientific">Athelia psychrophila</name>
    <dbReference type="NCBI Taxonomy" id="1759441"/>
    <lineage>
        <taxon>Eukaryota</taxon>
        <taxon>Fungi</taxon>
        <taxon>Dikarya</taxon>
        <taxon>Basidiomycota</taxon>
        <taxon>Agaricomycotina</taxon>
        <taxon>Agaricomycetes</taxon>
        <taxon>Agaricomycetidae</taxon>
        <taxon>Atheliales</taxon>
        <taxon>Atheliaceae</taxon>
        <taxon>Athelia</taxon>
    </lineage>
</organism>
<sequence>MPESPGRLISKGWDAKMLHMFAYYYTDYNEKDPRSQHQSRLNVALRDAGNGKHMCIAIVLRLFPHWSGNGLFYCYPNEVLDQIGGTSPTMQLLISDPDPLLGAPRQARAALPLPYTHGGIICIQQYQAHQKDAAAHGTIAFICLVHAAYDLVFTPLIVGYSVEVLPCHLRAKGFNFAISFSFALIFNQRMNPIVPGTLKWKLYTQSGSREKLCPSASISSGRRASPSRRPPRSSTAKAHRAARAGRTSHRGKSAKTYEMKELDEKGSDSYLPPVLSHVQVVLTLDSDMPYRSVVEISLCTLSVSHSVAVPLRQLRLDLEPVPLNSTRIANAVIGVAGCLFVYEYACACFETYGQGHQSAISSKLSALITEGQRGENVNDHRPAHSIPPTQSLITTSLPNRLVSICTSMSQSNSLALAVSATPVAVDDSATPAGALIPNYGNRIVQNGPGMQLNLAFSAGGVYVEAGLRKVAKVLKLGPVPVVKAIETVFADDAQRIAILDELFLLRAPPADGNSVAQPLTALKASKTIVKLKEMCGKVSKFTSSWYPCNARDRQSKELKVNGLRIG</sequence>
<evidence type="ECO:0000313" key="2">
    <source>
        <dbReference type="EMBL" id="KZP05690.1"/>
    </source>
</evidence>
<dbReference type="Proteomes" id="UP000076532">
    <property type="component" value="Unassembled WGS sequence"/>
</dbReference>
<gene>
    <name evidence="2" type="ORF">FIBSPDRAFT_903345</name>
</gene>
<dbReference type="EMBL" id="KV417824">
    <property type="protein sequence ID" value="KZP05690.1"/>
    <property type="molecule type" value="Genomic_DNA"/>
</dbReference>
<dbReference type="Gene3D" id="1.20.1250.20">
    <property type="entry name" value="MFS general substrate transporter like domains"/>
    <property type="match status" value="1"/>
</dbReference>
<reference evidence="2 3" key="1">
    <citation type="journal article" date="2016" name="Mol. Biol. Evol.">
        <title>Comparative Genomics of Early-Diverging Mushroom-Forming Fungi Provides Insights into the Origins of Lignocellulose Decay Capabilities.</title>
        <authorList>
            <person name="Nagy L.G."/>
            <person name="Riley R."/>
            <person name="Tritt A."/>
            <person name="Adam C."/>
            <person name="Daum C."/>
            <person name="Floudas D."/>
            <person name="Sun H."/>
            <person name="Yadav J.S."/>
            <person name="Pangilinan J."/>
            <person name="Larsson K.H."/>
            <person name="Matsuura K."/>
            <person name="Barry K."/>
            <person name="Labutti K."/>
            <person name="Kuo R."/>
            <person name="Ohm R.A."/>
            <person name="Bhattacharya S.S."/>
            <person name="Shirouzu T."/>
            <person name="Yoshinaga Y."/>
            <person name="Martin F.M."/>
            <person name="Grigoriev I.V."/>
            <person name="Hibbett D.S."/>
        </authorList>
    </citation>
    <scope>NUCLEOTIDE SEQUENCE [LARGE SCALE GENOMIC DNA]</scope>
    <source>
        <strain evidence="2 3">CBS 109695</strain>
    </source>
</reference>
<proteinExistence type="predicted"/>
<keyword evidence="3" id="KW-1185">Reference proteome</keyword>
<dbReference type="InterPro" id="IPR036259">
    <property type="entry name" value="MFS_trans_sf"/>
</dbReference>
<feature type="region of interest" description="Disordered" evidence="1">
    <location>
        <begin position="212"/>
        <end position="257"/>
    </location>
</feature>
<name>A0A167W4L9_9AGAM</name>
<accession>A0A167W4L9</accession>
<feature type="compositionally biased region" description="Low complexity" evidence="1">
    <location>
        <begin position="214"/>
        <end position="224"/>
    </location>
</feature>
<evidence type="ECO:0000256" key="1">
    <source>
        <dbReference type="SAM" id="MobiDB-lite"/>
    </source>
</evidence>
<protein>
    <submittedName>
        <fullName evidence="2">Uncharacterized protein</fullName>
    </submittedName>
</protein>
<feature type="compositionally biased region" description="Basic residues" evidence="1">
    <location>
        <begin position="225"/>
        <end position="253"/>
    </location>
</feature>
<dbReference type="AlphaFoldDB" id="A0A167W4L9"/>
<evidence type="ECO:0000313" key="3">
    <source>
        <dbReference type="Proteomes" id="UP000076532"/>
    </source>
</evidence>